<organism evidence="2 3">
    <name type="scientific">Leptotrichia hofstadii F0254</name>
    <dbReference type="NCBI Taxonomy" id="634994"/>
    <lineage>
        <taxon>Bacteria</taxon>
        <taxon>Fusobacteriati</taxon>
        <taxon>Fusobacteriota</taxon>
        <taxon>Fusobacteriia</taxon>
        <taxon>Fusobacteriales</taxon>
        <taxon>Leptotrichiaceae</taxon>
        <taxon>Leptotrichia</taxon>
    </lineage>
</organism>
<dbReference type="EMBL" id="ACVB02000018">
    <property type="protein sequence ID" value="EEX74051.1"/>
    <property type="molecule type" value="Genomic_DNA"/>
</dbReference>
<dbReference type="STRING" id="634994.GCWU000323_01860"/>
<feature type="transmembrane region" description="Helical" evidence="1">
    <location>
        <begin position="6"/>
        <end position="28"/>
    </location>
</feature>
<evidence type="ECO:0000313" key="2">
    <source>
        <dbReference type="EMBL" id="EEX74051.1"/>
    </source>
</evidence>
<name>C9MZ63_9FUSO</name>
<gene>
    <name evidence="2" type="ORF">GCWU000323_01860</name>
</gene>
<evidence type="ECO:0000256" key="1">
    <source>
        <dbReference type="SAM" id="Phobius"/>
    </source>
</evidence>
<dbReference type="AlphaFoldDB" id="C9MZ63"/>
<dbReference type="RefSeq" id="WP_006805171.1">
    <property type="nucleotide sequence ID" value="NZ_GG700633.1"/>
</dbReference>
<dbReference type="HOGENOM" id="CLU_2302400_0_0_0"/>
<protein>
    <submittedName>
        <fullName evidence="2">Uncharacterized protein</fullName>
    </submittedName>
</protein>
<comment type="caution">
    <text evidence="2">The sequence shown here is derived from an EMBL/GenBank/DDBJ whole genome shotgun (WGS) entry which is preliminary data.</text>
</comment>
<evidence type="ECO:0000313" key="3">
    <source>
        <dbReference type="Proteomes" id="UP000006233"/>
    </source>
</evidence>
<keyword evidence="1" id="KW-0472">Membrane</keyword>
<keyword evidence="1" id="KW-1133">Transmembrane helix</keyword>
<keyword evidence="1" id="KW-0812">Transmembrane</keyword>
<sequence length="100" mass="11565">MNKSYIVIIEIIVVILVAIYSVLTWHFFGRDPKRKTVIPEFNVPDNISAMFIAYINGERDSIRILKIGILSLLSKNYISVIKDKKGKIKKFILNNKNKKI</sequence>
<dbReference type="Proteomes" id="UP000006233">
    <property type="component" value="Unassembled WGS sequence"/>
</dbReference>
<proteinExistence type="predicted"/>
<reference evidence="2 3" key="1">
    <citation type="submission" date="2009-09" db="EMBL/GenBank/DDBJ databases">
        <authorList>
            <person name="Weinstock G."/>
            <person name="Sodergren E."/>
            <person name="Clifton S."/>
            <person name="Fulton L."/>
            <person name="Fulton B."/>
            <person name="Courtney L."/>
            <person name="Fronick C."/>
            <person name="Harrison M."/>
            <person name="Strong C."/>
            <person name="Farmer C."/>
            <person name="Delahaunty K."/>
            <person name="Markovic C."/>
            <person name="Hall O."/>
            <person name="Minx P."/>
            <person name="Tomlinson C."/>
            <person name="Mitreva M."/>
            <person name="Nelson J."/>
            <person name="Hou S."/>
            <person name="Wollam A."/>
            <person name="Pepin K.H."/>
            <person name="Johnson M."/>
            <person name="Bhonagiri V."/>
            <person name="Nash W.E."/>
            <person name="Warren W."/>
            <person name="Chinwalla A."/>
            <person name="Mardis E.R."/>
            <person name="Wilson R.K."/>
        </authorList>
    </citation>
    <scope>NUCLEOTIDE SEQUENCE [LARGE SCALE GENOMIC DNA]</scope>
    <source>
        <strain evidence="2 3">F0254</strain>
    </source>
</reference>
<accession>C9MZ63</accession>